<evidence type="ECO:0000313" key="5">
    <source>
        <dbReference type="Proteomes" id="UP000469440"/>
    </source>
</evidence>
<reference evidence="4 5" key="1">
    <citation type="submission" date="2019-09" db="EMBL/GenBank/DDBJ databases">
        <title>Genome sequence of Clostridium sp. EA1.</title>
        <authorList>
            <person name="Poehlein A."/>
            <person name="Bengelsdorf F.R."/>
            <person name="Daniel R."/>
        </authorList>
    </citation>
    <scope>NUCLEOTIDE SEQUENCE [LARGE SCALE GENOMIC DNA]</scope>
    <source>
        <strain evidence="4 5">EA1</strain>
    </source>
</reference>
<name>A0A6N8HVQ1_9FIRM</name>
<dbReference type="InterPro" id="IPR038592">
    <property type="entry name" value="CheD-like_sf"/>
</dbReference>
<dbReference type="Pfam" id="PF03975">
    <property type="entry name" value="CheD"/>
    <property type="match status" value="1"/>
</dbReference>
<evidence type="ECO:0000313" key="4">
    <source>
        <dbReference type="EMBL" id="MVB09759.1"/>
    </source>
</evidence>
<dbReference type="RefSeq" id="WP_156989669.1">
    <property type="nucleotide sequence ID" value="NZ_VWXL01000014.1"/>
</dbReference>
<dbReference type="InterPro" id="IPR011324">
    <property type="entry name" value="Cytotoxic_necrot_fac-like_cat"/>
</dbReference>
<dbReference type="GO" id="GO:0006935">
    <property type="term" value="P:chemotaxis"/>
    <property type="evidence" value="ECO:0007669"/>
    <property type="project" value="UniProtKB-UniRule"/>
</dbReference>
<comment type="similarity">
    <text evidence="3">Belongs to the CheD family.</text>
</comment>
<evidence type="ECO:0000256" key="1">
    <source>
        <dbReference type="ARBA" id="ARBA00022500"/>
    </source>
</evidence>
<dbReference type="PANTHER" id="PTHR35147:SF1">
    <property type="entry name" value="CHEMORECEPTOR GLUTAMINE DEAMIDASE CHED-RELATED"/>
    <property type="match status" value="1"/>
</dbReference>
<keyword evidence="1 3" id="KW-0145">Chemotaxis</keyword>
<protein>
    <recommendedName>
        <fullName evidence="3">Probable chemoreceptor glutamine deamidase CheD</fullName>
        <ecNumber evidence="3">3.5.1.44</ecNumber>
    </recommendedName>
</protein>
<dbReference type="OrthoDB" id="9807202at2"/>
<proteinExistence type="inferred from homology"/>
<dbReference type="PANTHER" id="PTHR35147">
    <property type="entry name" value="CHEMORECEPTOR GLUTAMINE DEAMIDASE CHED-RELATED"/>
    <property type="match status" value="1"/>
</dbReference>
<dbReference type="CDD" id="cd16352">
    <property type="entry name" value="CheD"/>
    <property type="match status" value="1"/>
</dbReference>
<dbReference type="EMBL" id="VWXL01000014">
    <property type="protein sequence ID" value="MVB09759.1"/>
    <property type="molecule type" value="Genomic_DNA"/>
</dbReference>
<dbReference type="GO" id="GO:0050568">
    <property type="term" value="F:protein-glutamine glutaminase activity"/>
    <property type="evidence" value="ECO:0007669"/>
    <property type="project" value="UniProtKB-UniRule"/>
</dbReference>
<keyword evidence="5" id="KW-1185">Reference proteome</keyword>
<sequence length="161" mass="17478">MNDLITVGISDVKITKNPGALVTYALGSCIGICLYDSALKIGGLAHIMLPYRPENNSGEQISRYADSCLPVMVREMEAMGCQRVRMQAKIAGGAKMFEVADDSAFGNIGARNVAAVKETLGNLRIRIYAEDTGLNYGRTVYFYTETGTMLVKSFAKGEKSF</sequence>
<gene>
    <name evidence="3 4" type="primary">cheD</name>
    <name evidence="4" type="ORF">CAFE_04240</name>
</gene>
<organism evidence="4 5">
    <name type="scientific">Caproicibacter fermentans</name>
    <dbReference type="NCBI Taxonomy" id="2576756"/>
    <lineage>
        <taxon>Bacteria</taxon>
        <taxon>Bacillati</taxon>
        <taxon>Bacillota</taxon>
        <taxon>Clostridia</taxon>
        <taxon>Eubacteriales</taxon>
        <taxon>Acutalibacteraceae</taxon>
        <taxon>Caproicibacter</taxon>
    </lineage>
</organism>
<dbReference type="HAMAP" id="MF_01440">
    <property type="entry name" value="CheD"/>
    <property type="match status" value="1"/>
</dbReference>
<evidence type="ECO:0000256" key="2">
    <source>
        <dbReference type="ARBA" id="ARBA00022801"/>
    </source>
</evidence>
<comment type="function">
    <text evidence="3">Probably deamidates glutamine residues to glutamate on methyl-accepting chemotaxis receptors (MCPs), playing an important role in chemotaxis.</text>
</comment>
<keyword evidence="2 3" id="KW-0378">Hydrolase</keyword>
<accession>A0A6N8HVQ1</accession>
<dbReference type="SUPFAM" id="SSF64438">
    <property type="entry name" value="CNF1/YfiH-like putative cysteine hydrolases"/>
    <property type="match status" value="1"/>
</dbReference>
<comment type="caution">
    <text evidence="4">The sequence shown here is derived from an EMBL/GenBank/DDBJ whole genome shotgun (WGS) entry which is preliminary data.</text>
</comment>
<dbReference type="AlphaFoldDB" id="A0A6N8HVQ1"/>
<evidence type="ECO:0000256" key="3">
    <source>
        <dbReference type="HAMAP-Rule" id="MF_01440"/>
    </source>
</evidence>
<keyword evidence="4" id="KW-0675">Receptor</keyword>
<dbReference type="Gene3D" id="3.30.1330.200">
    <property type="match status" value="1"/>
</dbReference>
<dbReference type="Proteomes" id="UP000469440">
    <property type="component" value="Unassembled WGS sequence"/>
</dbReference>
<dbReference type="InterPro" id="IPR005659">
    <property type="entry name" value="Chemorcpt_Glu_NH3ase_CheD"/>
</dbReference>
<dbReference type="EC" id="3.5.1.44" evidence="3"/>
<comment type="catalytic activity">
    <reaction evidence="3">
        <text>L-glutaminyl-[protein] + H2O = L-glutamyl-[protein] + NH4(+)</text>
        <dbReference type="Rhea" id="RHEA:16441"/>
        <dbReference type="Rhea" id="RHEA-COMP:10207"/>
        <dbReference type="Rhea" id="RHEA-COMP:10208"/>
        <dbReference type="ChEBI" id="CHEBI:15377"/>
        <dbReference type="ChEBI" id="CHEBI:28938"/>
        <dbReference type="ChEBI" id="CHEBI:29973"/>
        <dbReference type="ChEBI" id="CHEBI:30011"/>
        <dbReference type="EC" id="3.5.1.44"/>
    </reaction>
</comment>